<feature type="domain" description="Metallo-beta-lactamase" evidence="1">
    <location>
        <begin position="97"/>
        <end position="284"/>
    </location>
</feature>
<accession>A0A1R3V3U7</accession>
<name>A0A1R3V3U7_9HYPH</name>
<dbReference type="PANTHER" id="PTHR42951">
    <property type="entry name" value="METALLO-BETA-LACTAMASE DOMAIN-CONTAINING"/>
    <property type="match status" value="1"/>
</dbReference>
<dbReference type="Pfam" id="PF00753">
    <property type="entry name" value="Lactamase_B"/>
    <property type="match status" value="1"/>
</dbReference>
<dbReference type="CDD" id="cd07739">
    <property type="entry name" value="metallo-hydrolase-like_MBL-fold"/>
    <property type="match status" value="1"/>
</dbReference>
<sequence>MAGAILLSGNGIHYVYFVGLQYAFRLCHLAEIEAAREMRSPEFGILKPQETSMFTRRAIMKTTLAAGAAAVFAPAGLGNAAGGLSWKHFPAGETGFFRAPVLITGASEALLIDGGFTYSDGRAVAEAIKVTGKTLTTIYVSQSDPDYYFGLKPIKQVFPQARVIAAAETVAAINGSVDKKIAVWGPQLKDNGPQALADVVIPEVFDGKTLTVDGETIEIVDAEGLANRRYLSVPSLNAVFGGVMIFSGVHVWTADTPTREQRAAWLANLDTIVASKPEIVVPGHMTPQAATDLSGVEHTKTYLIAFEEEHAKAKDAAVLKSAMEARFPNLGMGVALDIGSKVATGEMKWG</sequence>
<dbReference type="InterPro" id="IPR050855">
    <property type="entry name" value="NDM-1-like"/>
</dbReference>
<dbReference type="SUPFAM" id="SSF56281">
    <property type="entry name" value="Metallo-hydrolase/oxidoreductase"/>
    <property type="match status" value="1"/>
</dbReference>
<dbReference type="PANTHER" id="PTHR42951:SF14">
    <property type="entry name" value="METALLO-BETA-LACTAMASE SUPERFAMILY PROTEIN"/>
    <property type="match status" value="1"/>
</dbReference>
<evidence type="ECO:0000259" key="1">
    <source>
        <dbReference type="SMART" id="SM00849"/>
    </source>
</evidence>
<organism evidence="2 3">
    <name type="scientific">Mesorhizobium prunaredense</name>
    <dbReference type="NCBI Taxonomy" id="1631249"/>
    <lineage>
        <taxon>Bacteria</taxon>
        <taxon>Pseudomonadati</taxon>
        <taxon>Pseudomonadota</taxon>
        <taxon>Alphaproteobacteria</taxon>
        <taxon>Hyphomicrobiales</taxon>
        <taxon>Phyllobacteriaceae</taxon>
        <taxon>Mesorhizobium</taxon>
    </lineage>
</organism>
<evidence type="ECO:0000313" key="3">
    <source>
        <dbReference type="Proteomes" id="UP000188388"/>
    </source>
</evidence>
<dbReference type="Gene3D" id="3.60.15.10">
    <property type="entry name" value="Ribonuclease Z/Hydroxyacylglutathione hydrolase-like"/>
    <property type="match status" value="1"/>
</dbReference>
<dbReference type="AlphaFoldDB" id="A0A1R3V3U7"/>
<dbReference type="SMART" id="SM00849">
    <property type="entry name" value="Lactamase_B"/>
    <property type="match status" value="1"/>
</dbReference>
<keyword evidence="3" id="KW-1185">Reference proteome</keyword>
<evidence type="ECO:0000313" key="2">
    <source>
        <dbReference type="EMBL" id="SIT53063.1"/>
    </source>
</evidence>
<dbReference type="InterPro" id="IPR036866">
    <property type="entry name" value="RibonucZ/Hydroxyglut_hydro"/>
</dbReference>
<proteinExistence type="predicted"/>
<dbReference type="STRING" id="1631249.BQ8794_10433"/>
<dbReference type="EMBL" id="FTPD01000001">
    <property type="protein sequence ID" value="SIT53063.1"/>
    <property type="molecule type" value="Genomic_DNA"/>
</dbReference>
<reference evidence="3" key="1">
    <citation type="submission" date="2017-01" db="EMBL/GenBank/DDBJ databases">
        <authorList>
            <person name="Brunel B."/>
        </authorList>
    </citation>
    <scope>NUCLEOTIDE SEQUENCE [LARGE SCALE GENOMIC DNA]</scope>
</reference>
<gene>
    <name evidence="2" type="ORF">BQ8794_10433</name>
</gene>
<protein>
    <submittedName>
        <fullName evidence="2">Metallo-beta-lactamase</fullName>
    </submittedName>
</protein>
<dbReference type="Proteomes" id="UP000188388">
    <property type="component" value="Unassembled WGS sequence"/>
</dbReference>
<dbReference type="InterPro" id="IPR001279">
    <property type="entry name" value="Metallo-B-lactamas"/>
</dbReference>